<dbReference type="InterPro" id="IPR050053">
    <property type="entry name" value="ATPase_alpha/beta_chains"/>
</dbReference>
<dbReference type="RefSeq" id="WP_073128699.1">
    <property type="nucleotide sequence ID" value="NZ_FQZA01000006.1"/>
</dbReference>
<evidence type="ECO:0000256" key="12">
    <source>
        <dbReference type="HAMAP-Rule" id="MF_01347"/>
    </source>
</evidence>
<dbReference type="SUPFAM" id="SSF47917">
    <property type="entry name" value="C-terminal domain of alpha and beta subunits of F1 ATP synthase"/>
    <property type="match status" value="1"/>
</dbReference>
<dbReference type="EMBL" id="FQZA01000006">
    <property type="protein sequence ID" value="SHJ23294.1"/>
    <property type="molecule type" value="Genomic_DNA"/>
</dbReference>
<dbReference type="SUPFAM" id="SSF50615">
    <property type="entry name" value="N-terminal domain of alpha and beta subunits of F1 ATP synthase"/>
    <property type="match status" value="1"/>
</dbReference>
<dbReference type="GO" id="GO:0005524">
    <property type="term" value="F:ATP binding"/>
    <property type="evidence" value="ECO:0007669"/>
    <property type="project" value="UniProtKB-UniRule"/>
</dbReference>
<dbReference type="GO" id="GO:0005886">
    <property type="term" value="C:plasma membrane"/>
    <property type="evidence" value="ECO:0007669"/>
    <property type="project" value="UniProtKB-SubCell"/>
</dbReference>
<dbReference type="Proteomes" id="UP000184040">
    <property type="component" value="Unassembled WGS sequence"/>
</dbReference>
<dbReference type="EC" id="7.1.2.2" evidence="12"/>
<reference evidence="14 15" key="1">
    <citation type="submission" date="2016-11" db="EMBL/GenBank/DDBJ databases">
        <authorList>
            <person name="Jaros S."/>
            <person name="Januszkiewicz K."/>
            <person name="Wedrychowicz H."/>
        </authorList>
    </citation>
    <scope>NUCLEOTIDE SEQUENCE [LARGE SCALE GENOMIC DNA]</scope>
    <source>
        <strain evidence="14 15">DSM 26892</strain>
    </source>
</reference>
<keyword evidence="5 12" id="KW-0375">Hydrogen ion transport</keyword>
<evidence type="ECO:0000256" key="3">
    <source>
        <dbReference type="ARBA" id="ARBA00022448"/>
    </source>
</evidence>
<evidence type="ECO:0000256" key="4">
    <source>
        <dbReference type="ARBA" id="ARBA00022741"/>
    </source>
</evidence>
<feature type="binding site" evidence="12">
    <location>
        <begin position="151"/>
        <end position="158"/>
    </location>
    <ligand>
        <name>ATP</name>
        <dbReference type="ChEBI" id="CHEBI:30616"/>
    </ligand>
</feature>
<keyword evidence="7 12" id="KW-1278">Translocase</keyword>
<dbReference type="FunFam" id="2.40.10.170:FF:000004">
    <property type="entry name" value="ATP synthase subunit beta"/>
    <property type="match status" value="1"/>
</dbReference>
<dbReference type="FunFam" id="3.40.50.300:FF:000026">
    <property type="entry name" value="ATP synthase subunit beta"/>
    <property type="match status" value="1"/>
</dbReference>
<evidence type="ECO:0000313" key="15">
    <source>
        <dbReference type="Proteomes" id="UP000184040"/>
    </source>
</evidence>
<dbReference type="Gene3D" id="2.40.10.170">
    <property type="match status" value="1"/>
</dbReference>
<name>A0A1M6HMG2_9RHOB</name>
<dbReference type="InterPro" id="IPR005722">
    <property type="entry name" value="ATP_synth_F1_bsu"/>
</dbReference>
<dbReference type="GO" id="GO:0046933">
    <property type="term" value="F:proton-transporting ATP synthase activity, rotational mechanism"/>
    <property type="evidence" value="ECO:0007669"/>
    <property type="project" value="UniProtKB-UniRule"/>
</dbReference>
<dbReference type="SMART" id="SM00382">
    <property type="entry name" value="AAA"/>
    <property type="match status" value="1"/>
</dbReference>
<dbReference type="STRING" id="313368.SAMN04488012_10668"/>
<keyword evidence="15" id="KW-1185">Reference proteome</keyword>
<evidence type="ECO:0000256" key="9">
    <source>
        <dbReference type="ARBA" id="ARBA00023136"/>
    </source>
</evidence>
<dbReference type="Pfam" id="PF02874">
    <property type="entry name" value="ATP-synt_ab_N"/>
    <property type="match status" value="1"/>
</dbReference>
<dbReference type="Gene3D" id="1.10.1140.10">
    <property type="entry name" value="Bovine Mitochondrial F1-atpase, Atp Synthase Beta Chain, Chain D, domain 3"/>
    <property type="match status" value="1"/>
</dbReference>
<comment type="catalytic activity">
    <reaction evidence="12">
        <text>ATP + H2O + 4 H(+)(in) = ADP + phosphate + 5 H(+)(out)</text>
        <dbReference type="Rhea" id="RHEA:57720"/>
        <dbReference type="ChEBI" id="CHEBI:15377"/>
        <dbReference type="ChEBI" id="CHEBI:15378"/>
        <dbReference type="ChEBI" id="CHEBI:30616"/>
        <dbReference type="ChEBI" id="CHEBI:43474"/>
        <dbReference type="ChEBI" id="CHEBI:456216"/>
        <dbReference type="EC" id="7.1.2.2"/>
    </reaction>
</comment>
<keyword evidence="3 12" id="KW-0813">Transport</keyword>
<dbReference type="PIRSF" id="PIRSF039072">
    <property type="entry name" value="ATPase_subunit_beta"/>
    <property type="match status" value="1"/>
</dbReference>
<dbReference type="CDD" id="cd18115">
    <property type="entry name" value="ATP-synt_F1_beta_N"/>
    <property type="match status" value="1"/>
</dbReference>
<dbReference type="CDD" id="cd01133">
    <property type="entry name" value="F1-ATPase_beta_CD"/>
    <property type="match status" value="1"/>
</dbReference>
<dbReference type="Pfam" id="PF22919">
    <property type="entry name" value="ATP-synt_VA_C"/>
    <property type="match status" value="1"/>
</dbReference>
<comment type="subcellular location">
    <subcellularLocation>
        <location evidence="12">Cell membrane</location>
        <topology evidence="12">Peripheral membrane protein</topology>
    </subcellularLocation>
    <subcellularLocation>
        <location evidence="1">Membrane</location>
    </subcellularLocation>
</comment>
<keyword evidence="9 12" id="KW-0472">Membrane</keyword>
<dbReference type="InterPro" id="IPR004100">
    <property type="entry name" value="ATPase_F1/V1/A1_a/bsu_N"/>
</dbReference>
<accession>A0A1M6HMG2</accession>
<gene>
    <name evidence="12" type="primary">atpD</name>
    <name evidence="14" type="ORF">SAMN04488012_10668</name>
</gene>
<evidence type="ECO:0000256" key="10">
    <source>
        <dbReference type="ARBA" id="ARBA00023196"/>
    </source>
</evidence>
<dbReference type="InterPro" id="IPR024034">
    <property type="entry name" value="ATPase_F1/V1_b/a_C"/>
</dbReference>
<evidence type="ECO:0000259" key="13">
    <source>
        <dbReference type="SMART" id="SM00382"/>
    </source>
</evidence>
<dbReference type="Pfam" id="PF00006">
    <property type="entry name" value="ATP-synt_ab"/>
    <property type="match status" value="1"/>
</dbReference>
<evidence type="ECO:0000256" key="11">
    <source>
        <dbReference type="ARBA" id="ARBA00023310"/>
    </source>
</evidence>
<dbReference type="GO" id="GO:0045259">
    <property type="term" value="C:proton-transporting ATP synthase complex"/>
    <property type="evidence" value="ECO:0007669"/>
    <property type="project" value="UniProtKB-KW"/>
</dbReference>
<proteinExistence type="inferred from homology"/>
<dbReference type="SUPFAM" id="SSF52540">
    <property type="entry name" value="P-loop containing nucleoside triphosphate hydrolases"/>
    <property type="match status" value="1"/>
</dbReference>
<dbReference type="Gene3D" id="3.40.50.300">
    <property type="entry name" value="P-loop containing nucleotide triphosphate hydrolases"/>
    <property type="match status" value="1"/>
</dbReference>
<evidence type="ECO:0000256" key="2">
    <source>
        <dbReference type="ARBA" id="ARBA00008936"/>
    </source>
</evidence>
<comment type="function">
    <text evidence="12">Produces ATP from ADP in the presence of a proton gradient across the membrane. The catalytic sites are hosted primarily by the beta subunits.</text>
</comment>
<comment type="similarity">
    <text evidence="2 12">Belongs to the ATPase alpha/beta chains family.</text>
</comment>
<evidence type="ECO:0000256" key="1">
    <source>
        <dbReference type="ARBA" id="ARBA00004370"/>
    </source>
</evidence>
<evidence type="ECO:0000256" key="8">
    <source>
        <dbReference type="ARBA" id="ARBA00023065"/>
    </source>
</evidence>
<keyword evidence="10 12" id="KW-0139">CF(1)</keyword>
<dbReference type="InterPro" id="IPR000194">
    <property type="entry name" value="ATPase_F1/V1/A1_a/bsu_nucl-bd"/>
</dbReference>
<dbReference type="HAMAP" id="MF_01347">
    <property type="entry name" value="ATP_synth_beta_bact"/>
    <property type="match status" value="1"/>
</dbReference>
<dbReference type="PROSITE" id="PS00152">
    <property type="entry name" value="ATPASE_ALPHA_BETA"/>
    <property type="match status" value="1"/>
</dbReference>
<dbReference type="FunFam" id="1.10.1140.10:FF:000001">
    <property type="entry name" value="ATP synthase subunit beta"/>
    <property type="match status" value="1"/>
</dbReference>
<keyword evidence="4 12" id="KW-0547">Nucleotide-binding</keyword>
<keyword evidence="6 12" id="KW-0067">ATP-binding</keyword>
<sequence>MAQAKGKVTQVIGAVVDVQFDDHLPEILNALETDNNGKRLVLEVAQHLGESTVRTIAMDGTEGLVRGAEVVDTESPIMMPVGDATLGRILNVIGEPVDEGGPVEATETRAIHQPAPEFAAQSTSSDILVTGIKVIDLLAPYSKGGKIGLFGGAGVGKTVLIMELINNIAKVHSGYSVFAGVGERTREGNDLYHEMVESNVIKPDNLSESQVALVYGQMNEPPGARMRVALSGLTLAEQFRDQSGTDVLFFVDNIFRFTQAGSEVSALLGRIPSAVGYQPTLATDMGAMQERITSTKGGSITSIQAVYVPADDLTDPAPATTFAHLDATTVLSRSISELGIYPAVDPLDSTSRILDPGVVGEEHYNVARDVQGILQRYKSLQDIIAILGMDELSEDDKLTVARARKIQRFLSQPFDVAKVFTGSDGVQVPLEETIASFKAVVNGEYDHLPEGAFYMVGGIDDVKAKAEKMAADA</sequence>
<feature type="domain" description="AAA+ ATPase" evidence="13">
    <location>
        <begin position="143"/>
        <end position="414"/>
    </location>
</feature>
<dbReference type="InterPro" id="IPR003593">
    <property type="entry name" value="AAA+_ATPase"/>
</dbReference>
<dbReference type="InterPro" id="IPR055190">
    <property type="entry name" value="ATP-synt_VA_C"/>
</dbReference>
<dbReference type="CDD" id="cd18110">
    <property type="entry name" value="ATP-synt_F1_beta_C"/>
    <property type="match status" value="1"/>
</dbReference>
<evidence type="ECO:0000313" key="14">
    <source>
        <dbReference type="EMBL" id="SHJ23294.1"/>
    </source>
</evidence>
<evidence type="ECO:0000256" key="5">
    <source>
        <dbReference type="ARBA" id="ARBA00022781"/>
    </source>
</evidence>
<dbReference type="AlphaFoldDB" id="A0A1M6HMG2"/>
<dbReference type="PANTHER" id="PTHR15184">
    <property type="entry name" value="ATP SYNTHASE"/>
    <property type="match status" value="1"/>
</dbReference>
<keyword evidence="11 12" id="KW-0066">ATP synthesis</keyword>
<keyword evidence="8 12" id="KW-0406">Ion transport</keyword>
<dbReference type="InterPro" id="IPR036121">
    <property type="entry name" value="ATPase_F1/V1/A1_a/bsu_N_sf"/>
</dbReference>
<evidence type="ECO:0000256" key="6">
    <source>
        <dbReference type="ARBA" id="ARBA00022840"/>
    </source>
</evidence>
<dbReference type="InterPro" id="IPR027417">
    <property type="entry name" value="P-loop_NTPase"/>
</dbReference>
<dbReference type="NCBIfam" id="TIGR01039">
    <property type="entry name" value="atpD"/>
    <property type="match status" value="1"/>
</dbReference>
<evidence type="ECO:0000256" key="7">
    <source>
        <dbReference type="ARBA" id="ARBA00022967"/>
    </source>
</evidence>
<protein>
    <recommendedName>
        <fullName evidence="12">ATP synthase subunit beta</fullName>
        <ecNumber evidence="12">7.1.2.2</ecNumber>
    </recommendedName>
    <alternativeName>
        <fullName evidence="12">ATP synthase F1 sector subunit beta</fullName>
    </alternativeName>
    <alternativeName>
        <fullName evidence="12">F-ATPase subunit beta</fullName>
    </alternativeName>
</protein>
<dbReference type="PANTHER" id="PTHR15184:SF71">
    <property type="entry name" value="ATP SYNTHASE SUBUNIT BETA, MITOCHONDRIAL"/>
    <property type="match status" value="1"/>
</dbReference>
<dbReference type="InterPro" id="IPR020003">
    <property type="entry name" value="ATPase_a/bsu_AS"/>
</dbReference>
<organism evidence="14 15">
    <name type="scientific">Palleronia salina</name>
    <dbReference type="NCBI Taxonomy" id="313368"/>
    <lineage>
        <taxon>Bacteria</taxon>
        <taxon>Pseudomonadati</taxon>
        <taxon>Pseudomonadota</taxon>
        <taxon>Alphaproteobacteria</taxon>
        <taxon>Rhodobacterales</taxon>
        <taxon>Roseobacteraceae</taxon>
        <taxon>Palleronia</taxon>
    </lineage>
</organism>
<keyword evidence="12" id="KW-1003">Cell membrane</keyword>